<evidence type="ECO:0000313" key="12">
    <source>
        <dbReference type="Proteomes" id="UP000839052"/>
    </source>
</evidence>
<dbReference type="InterPro" id="IPR049142">
    <property type="entry name" value="MS_channel_1st"/>
</dbReference>
<dbReference type="InterPro" id="IPR010920">
    <property type="entry name" value="LSM_dom_sf"/>
</dbReference>
<dbReference type="InterPro" id="IPR045275">
    <property type="entry name" value="MscS_archaea/bacteria_type"/>
</dbReference>
<dbReference type="Pfam" id="PF00924">
    <property type="entry name" value="MS_channel_2nd"/>
    <property type="match status" value="1"/>
</dbReference>
<dbReference type="Gene3D" id="2.30.30.60">
    <property type="match status" value="1"/>
</dbReference>
<keyword evidence="7" id="KW-0406">Ion transport</keyword>
<keyword evidence="4 7" id="KW-0812">Transmembrane</keyword>
<reference evidence="11 12" key="1">
    <citation type="submission" date="2021-10" db="EMBL/GenBank/DDBJ databases">
        <authorList>
            <person name="Koch H."/>
        </authorList>
    </citation>
    <scope>NUCLEOTIDE SEQUENCE [LARGE SCALE GENOMIC DNA]</scope>
    <source>
        <strain evidence="11">6680</strain>
    </source>
</reference>
<evidence type="ECO:0000259" key="10">
    <source>
        <dbReference type="Pfam" id="PF21088"/>
    </source>
</evidence>
<dbReference type="SUPFAM" id="SSF50182">
    <property type="entry name" value="Sm-like ribonucleoproteins"/>
    <property type="match status" value="1"/>
</dbReference>
<keyword evidence="3" id="KW-1003">Cell membrane</keyword>
<evidence type="ECO:0000256" key="2">
    <source>
        <dbReference type="ARBA" id="ARBA00008017"/>
    </source>
</evidence>
<dbReference type="Pfam" id="PF21082">
    <property type="entry name" value="MS_channel_3rd"/>
    <property type="match status" value="1"/>
</dbReference>
<feature type="domain" description="Mechanosensitive ion channel MscS C-terminal" evidence="9">
    <location>
        <begin position="180"/>
        <end position="260"/>
    </location>
</feature>
<name>A0ABN8ASJ1_9PROT</name>
<keyword evidence="7" id="KW-0997">Cell inner membrane</keyword>
<evidence type="ECO:0000256" key="6">
    <source>
        <dbReference type="ARBA" id="ARBA00023136"/>
    </source>
</evidence>
<dbReference type="EMBL" id="OU912926">
    <property type="protein sequence ID" value="CAG9933596.1"/>
    <property type="molecule type" value="Genomic_DNA"/>
</dbReference>
<comment type="subunit">
    <text evidence="7">Homoheptamer.</text>
</comment>
<protein>
    <recommendedName>
        <fullName evidence="7">Small-conductance mechanosensitive channel</fullName>
    </recommendedName>
</protein>
<dbReference type="InterPro" id="IPR023408">
    <property type="entry name" value="MscS_beta-dom_sf"/>
</dbReference>
<gene>
    <name evidence="11" type="ORF">NTG6680_2347</name>
</gene>
<dbReference type="PANTHER" id="PTHR30221">
    <property type="entry name" value="SMALL-CONDUCTANCE MECHANOSENSITIVE CHANNEL"/>
    <property type="match status" value="1"/>
</dbReference>
<dbReference type="SUPFAM" id="SSF82689">
    <property type="entry name" value="Mechanosensitive channel protein MscS (YggB), C-terminal domain"/>
    <property type="match status" value="1"/>
</dbReference>
<dbReference type="RefSeq" id="WP_239797355.1">
    <property type="nucleotide sequence ID" value="NZ_OU912926.1"/>
</dbReference>
<sequence length="277" mass="29831">MRNQLAVIEQAQNTLIDLGIKFGPKVVVAILILVVGFYAGRWVGAVFNRWLGKLQLEPPVQLLLVRLVRLMVVGLFLIMALQNLGIELLPLIAGLGVAGAGVALAMQGVLGNLAAGLTIIFTQPFRVGEYVAIVGVEGQVEEIDLFSTKLRQGDCSMVIVPNRKIVGEILHNYGHIRQLDLSVAIARADDLERALTAIAEVVKANSRVLGQPAAFIGVRNLTDASIGIAVKPWVKATDYGSVGAEINRAIIDKIRAAGVDYPPSERKIRIVSVQEPH</sequence>
<comment type="function">
    <text evidence="7">Mechanosensitive channel that participates in the regulation of osmotic pressure changes within the cell, opening in response to stretch forces in the membrane lipid bilayer, without the need for other proteins. Contributes to normal resistance to hypoosmotic shock. Forms an ion channel of 1.0 nanosiemens conductance with a slight preference for anions.</text>
</comment>
<evidence type="ECO:0000256" key="5">
    <source>
        <dbReference type="ARBA" id="ARBA00022989"/>
    </source>
</evidence>
<dbReference type="Gene3D" id="3.30.70.100">
    <property type="match status" value="1"/>
</dbReference>
<evidence type="ECO:0000256" key="4">
    <source>
        <dbReference type="ARBA" id="ARBA00022692"/>
    </source>
</evidence>
<comment type="caution">
    <text evidence="7">Lacks conserved residue(s) required for the propagation of feature annotation.</text>
</comment>
<feature type="transmembrane region" description="Helical" evidence="7">
    <location>
        <begin position="63"/>
        <end position="81"/>
    </location>
</feature>
<comment type="similarity">
    <text evidence="2 7">Belongs to the MscS (TC 1.A.23) family.</text>
</comment>
<keyword evidence="7" id="KW-0407">Ion channel</keyword>
<keyword evidence="12" id="KW-1185">Reference proteome</keyword>
<evidence type="ECO:0000259" key="8">
    <source>
        <dbReference type="Pfam" id="PF00924"/>
    </source>
</evidence>
<feature type="transmembrane region" description="Helical" evidence="7">
    <location>
        <begin position="26"/>
        <end position="43"/>
    </location>
</feature>
<dbReference type="Pfam" id="PF05552">
    <property type="entry name" value="MS_channel_1st_1"/>
    <property type="match status" value="1"/>
</dbReference>
<evidence type="ECO:0000256" key="1">
    <source>
        <dbReference type="ARBA" id="ARBA00004651"/>
    </source>
</evidence>
<evidence type="ECO:0000256" key="3">
    <source>
        <dbReference type="ARBA" id="ARBA00022475"/>
    </source>
</evidence>
<keyword evidence="6 7" id="KW-0472">Membrane</keyword>
<dbReference type="InterPro" id="IPR011066">
    <property type="entry name" value="MscS_channel_C_sf"/>
</dbReference>
<dbReference type="Gene3D" id="1.10.287.1260">
    <property type="match status" value="1"/>
</dbReference>
<keyword evidence="7" id="KW-0813">Transport</keyword>
<feature type="transmembrane region" description="Helical" evidence="7">
    <location>
        <begin position="88"/>
        <end position="110"/>
    </location>
</feature>
<dbReference type="Proteomes" id="UP000839052">
    <property type="component" value="Chromosome"/>
</dbReference>
<dbReference type="InterPro" id="IPR006685">
    <property type="entry name" value="MscS_channel_2nd"/>
</dbReference>
<keyword evidence="5 7" id="KW-1133">Transmembrane helix</keyword>
<comment type="subcellular location">
    <subcellularLocation>
        <location evidence="7">Cell inner membrane</location>
        <topology evidence="7">Multi-pass membrane protein</topology>
    </subcellularLocation>
    <subcellularLocation>
        <location evidence="1">Cell membrane</location>
        <topology evidence="1">Multi-pass membrane protein</topology>
    </subcellularLocation>
</comment>
<feature type="domain" description="Mechanosensitive ion channel transmembrane helices 2/3" evidence="10">
    <location>
        <begin position="67"/>
        <end position="107"/>
    </location>
</feature>
<dbReference type="InterPro" id="IPR049278">
    <property type="entry name" value="MS_channel_C"/>
</dbReference>
<evidence type="ECO:0000259" key="9">
    <source>
        <dbReference type="Pfam" id="PF21082"/>
    </source>
</evidence>
<dbReference type="InterPro" id="IPR008910">
    <property type="entry name" value="MSC_TM_helix"/>
</dbReference>
<dbReference type="InterPro" id="IPR011014">
    <property type="entry name" value="MscS_channel_TM-2"/>
</dbReference>
<accession>A0ABN8ASJ1</accession>
<dbReference type="PANTHER" id="PTHR30221:SF1">
    <property type="entry name" value="SMALL-CONDUCTANCE MECHANOSENSITIVE CHANNEL"/>
    <property type="match status" value="1"/>
</dbReference>
<evidence type="ECO:0000256" key="7">
    <source>
        <dbReference type="RuleBase" id="RU369025"/>
    </source>
</evidence>
<dbReference type="SUPFAM" id="SSF82861">
    <property type="entry name" value="Mechanosensitive channel protein MscS (YggB), transmembrane region"/>
    <property type="match status" value="1"/>
</dbReference>
<evidence type="ECO:0000313" key="11">
    <source>
        <dbReference type="EMBL" id="CAG9933596.1"/>
    </source>
</evidence>
<proteinExistence type="inferred from homology"/>
<feature type="domain" description="Mechanosensitive ion channel MscS" evidence="8">
    <location>
        <begin position="109"/>
        <end position="174"/>
    </location>
</feature>
<dbReference type="Pfam" id="PF21088">
    <property type="entry name" value="MS_channel_1st"/>
    <property type="match status" value="1"/>
</dbReference>
<organism evidence="11 12">
    <name type="scientific">Candidatus Nitrotoga arctica</name>
    <dbReference type="NCBI Taxonomy" id="453162"/>
    <lineage>
        <taxon>Bacteria</taxon>
        <taxon>Pseudomonadati</taxon>
        <taxon>Pseudomonadota</taxon>
        <taxon>Betaproteobacteria</taxon>
        <taxon>Nitrosomonadales</taxon>
        <taxon>Gallionellaceae</taxon>
        <taxon>Candidatus Nitrotoga</taxon>
    </lineage>
</organism>